<protein>
    <submittedName>
        <fullName evidence="2">Uncharacterized protein</fullName>
    </submittedName>
</protein>
<evidence type="ECO:0000313" key="3">
    <source>
        <dbReference type="Proteomes" id="UP001177003"/>
    </source>
</evidence>
<dbReference type="AlphaFoldDB" id="A0AA35YIX5"/>
<organism evidence="2 3">
    <name type="scientific">Lactuca saligna</name>
    <name type="common">Willowleaf lettuce</name>
    <dbReference type="NCBI Taxonomy" id="75948"/>
    <lineage>
        <taxon>Eukaryota</taxon>
        <taxon>Viridiplantae</taxon>
        <taxon>Streptophyta</taxon>
        <taxon>Embryophyta</taxon>
        <taxon>Tracheophyta</taxon>
        <taxon>Spermatophyta</taxon>
        <taxon>Magnoliopsida</taxon>
        <taxon>eudicotyledons</taxon>
        <taxon>Gunneridae</taxon>
        <taxon>Pentapetalae</taxon>
        <taxon>asterids</taxon>
        <taxon>campanulids</taxon>
        <taxon>Asterales</taxon>
        <taxon>Asteraceae</taxon>
        <taxon>Cichorioideae</taxon>
        <taxon>Cichorieae</taxon>
        <taxon>Lactucinae</taxon>
        <taxon>Lactuca</taxon>
    </lineage>
</organism>
<evidence type="ECO:0000256" key="1">
    <source>
        <dbReference type="SAM" id="SignalP"/>
    </source>
</evidence>
<keyword evidence="3" id="KW-1185">Reference proteome</keyword>
<name>A0AA35YIX5_LACSI</name>
<feature type="chain" id="PRO_5041213618" evidence="1">
    <location>
        <begin position="21"/>
        <end position="153"/>
    </location>
</feature>
<dbReference type="Proteomes" id="UP001177003">
    <property type="component" value="Chromosome 3"/>
</dbReference>
<proteinExistence type="predicted"/>
<keyword evidence="1" id="KW-0732">Signal</keyword>
<dbReference type="EMBL" id="OX465079">
    <property type="protein sequence ID" value="CAI9274785.1"/>
    <property type="molecule type" value="Genomic_DNA"/>
</dbReference>
<accession>A0AA35YIX5</accession>
<reference evidence="2" key="1">
    <citation type="submission" date="2023-04" db="EMBL/GenBank/DDBJ databases">
        <authorList>
            <person name="Vijverberg K."/>
            <person name="Xiong W."/>
            <person name="Schranz E."/>
        </authorList>
    </citation>
    <scope>NUCLEOTIDE SEQUENCE</scope>
</reference>
<sequence>MHLSLLRLMMLLKFSRFSLASATIYDITLLRLAFSATSGPTTSGPPLLNSLVSPSPINISRNNTIYIKVYASNLNLLMYLQAARSNPEGISDILIPSFNQWLIGKNSPVPQTTKRLIEVWEYCWSSSADPLEEQKKIARARRFSGTHKAIVLS</sequence>
<feature type="signal peptide" evidence="1">
    <location>
        <begin position="1"/>
        <end position="20"/>
    </location>
</feature>
<gene>
    <name evidence="2" type="ORF">LSALG_LOCUS14841</name>
</gene>
<evidence type="ECO:0000313" key="2">
    <source>
        <dbReference type="EMBL" id="CAI9274785.1"/>
    </source>
</evidence>